<keyword evidence="2" id="KW-0812">Transmembrane</keyword>
<sequence length="518" mass="57181">MDITFNPPPLPSQTIICLRSKDARLANFSTVSPAVPSPSPKTADKPTQENQMDRSLFTIVVAIICYACLNFTAISILQQLASPYTGASAPKREIECRLGCADGPAHPADQPLDRSQCSPKREIECQLGRADSPAHPADQPLDRSQCSPKREMRCRLGRADGPAHPADQPLDRSQCSPKREMRCRLGRADGPAHPADQPLDRSQSYTTYIGRTAMLEDGLEWGLRTALSHSDVQRGDTAERDLALAIFKRDRGGTWEEARVLRTRQNAKRSSGGLAPNVPLATSSSATNVASHGTGSNASQSRKRSAATQESSQTTEQRLSVAVKRAKISTIVQSVQRGVEGSSSGKPFVYHDQSIASLLRQLEDSGNPVCCVQLALVLDRDDLFFMCHQCETAREGVYTRYYGVFYLKTKLPFFKQKGKQGLTLTCKGYGPRGVRWLHPKVAVIDARLACIDGEGHPPSMVTQYLGAMMHEIKENVHRFELVIDFPNDNPDEFLGAHQVKIEKLTKEIKEYVQRIPFP</sequence>
<feature type="region of interest" description="Disordered" evidence="1">
    <location>
        <begin position="263"/>
        <end position="318"/>
    </location>
</feature>
<protein>
    <submittedName>
        <fullName evidence="3">Uncharacterized protein</fullName>
    </submittedName>
</protein>
<keyword evidence="2" id="KW-0472">Membrane</keyword>
<name>A0A8K0UC80_9AGAR</name>
<organism evidence="3 4">
    <name type="scientific">Cristinia sonorae</name>
    <dbReference type="NCBI Taxonomy" id="1940300"/>
    <lineage>
        <taxon>Eukaryota</taxon>
        <taxon>Fungi</taxon>
        <taxon>Dikarya</taxon>
        <taxon>Basidiomycota</taxon>
        <taxon>Agaricomycotina</taxon>
        <taxon>Agaricomycetes</taxon>
        <taxon>Agaricomycetidae</taxon>
        <taxon>Agaricales</taxon>
        <taxon>Pleurotineae</taxon>
        <taxon>Stephanosporaceae</taxon>
        <taxon>Cristinia</taxon>
    </lineage>
</organism>
<dbReference type="EMBL" id="JAEVFJ010000102">
    <property type="protein sequence ID" value="KAH8068404.1"/>
    <property type="molecule type" value="Genomic_DNA"/>
</dbReference>
<keyword evidence="2" id="KW-1133">Transmembrane helix</keyword>
<keyword evidence="4" id="KW-1185">Reference proteome</keyword>
<feature type="region of interest" description="Disordered" evidence="1">
    <location>
        <begin position="29"/>
        <end position="49"/>
    </location>
</feature>
<accession>A0A8K0UC80</accession>
<feature type="transmembrane region" description="Helical" evidence="2">
    <location>
        <begin position="55"/>
        <end position="77"/>
    </location>
</feature>
<evidence type="ECO:0000256" key="2">
    <source>
        <dbReference type="SAM" id="Phobius"/>
    </source>
</evidence>
<reference evidence="3" key="1">
    <citation type="journal article" date="2021" name="New Phytol.">
        <title>Evolutionary innovations through gain and loss of genes in the ectomycorrhizal Boletales.</title>
        <authorList>
            <person name="Wu G."/>
            <person name="Miyauchi S."/>
            <person name="Morin E."/>
            <person name="Kuo A."/>
            <person name="Drula E."/>
            <person name="Varga T."/>
            <person name="Kohler A."/>
            <person name="Feng B."/>
            <person name="Cao Y."/>
            <person name="Lipzen A."/>
            <person name="Daum C."/>
            <person name="Hundley H."/>
            <person name="Pangilinan J."/>
            <person name="Johnson J."/>
            <person name="Barry K."/>
            <person name="LaButti K."/>
            <person name="Ng V."/>
            <person name="Ahrendt S."/>
            <person name="Min B."/>
            <person name="Choi I.G."/>
            <person name="Park H."/>
            <person name="Plett J.M."/>
            <person name="Magnuson J."/>
            <person name="Spatafora J.W."/>
            <person name="Nagy L.G."/>
            <person name="Henrissat B."/>
            <person name="Grigoriev I.V."/>
            <person name="Yang Z.L."/>
            <person name="Xu J."/>
            <person name="Martin F.M."/>
        </authorList>
    </citation>
    <scope>NUCLEOTIDE SEQUENCE</scope>
    <source>
        <strain evidence="3">KKN 215</strain>
    </source>
</reference>
<evidence type="ECO:0000256" key="1">
    <source>
        <dbReference type="SAM" id="MobiDB-lite"/>
    </source>
</evidence>
<gene>
    <name evidence="3" type="ORF">BXZ70DRAFT_911742</name>
</gene>
<dbReference type="AlphaFoldDB" id="A0A8K0UC80"/>
<feature type="compositionally biased region" description="Polar residues" evidence="1">
    <location>
        <begin position="280"/>
        <end position="318"/>
    </location>
</feature>
<dbReference type="Proteomes" id="UP000813824">
    <property type="component" value="Unassembled WGS sequence"/>
</dbReference>
<comment type="caution">
    <text evidence="3">The sequence shown here is derived from an EMBL/GenBank/DDBJ whole genome shotgun (WGS) entry which is preliminary data.</text>
</comment>
<feature type="region of interest" description="Disordered" evidence="1">
    <location>
        <begin position="129"/>
        <end position="148"/>
    </location>
</feature>
<evidence type="ECO:0000313" key="4">
    <source>
        <dbReference type="Proteomes" id="UP000813824"/>
    </source>
</evidence>
<feature type="region of interest" description="Disordered" evidence="1">
    <location>
        <begin position="157"/>
        <end position="177"/>
    </location>
</feature>
<evidence type="ECO:0000313" key="3">
    <source>
        <dbReference type="EMBL" id="KAH8068404.1"/>
    </source>
</evidence>
<proteinExistence type="predicted"/>